<name>A0A517RHV2_9PLAN</name>
<proteinExistence type="predicted"/>
<evidence type="ECO:0000313" key="2">
    <source>
        <dbReference type="Proteomes" id="UP000317171"/>
    </source>
</evidence>
<dbReference type="KEGG" id="gaz:Pan241w_35540"/>
<protein>
    <recommendedName>
        <fullName evidence="3">Nucleoside 2-deoxyribosyltransferase</fullName>
    </recommendedName>
</protein>
<dbReference type="EMBL" id="CP036269">
    <property type="protein sequence ID" value="QDT43453.1"/>
    <property type="molecule type" value="Genomic_DNA"/>
</dbReference>
<dbReference type="SUPFAM" id="SSF52309">
    <property type="entry name" value="N-(deoxy)ribosyltransferase-like"/>
    <property type="match status" value="1"/>
</dbReference>
<evidence type="ECO:0000313" key="1">
    <source>
        <dbReference type="EMBL" id="QDT43453.1"/>
    </source>
</evidence>
<dbReference type="Gene3D" id="3.40.50.450">
    <property type="match status" value="1"/>
</dbReference>
<keyword evidence="2" id="KW-1185">Reference proteome</keyword>
<reference evidence="1 2" key="1">
    <citation type="submission" date="2019-02" db="EMBL/GenBank/DDBJ databases">
        <title>Deep-cultivation of Planctomycetes and their phenomic and genomic characterization uncovers novel biology.</title>
        <authorList>
            <person name="Wiegand S."/>
            <person name="Jogler M."/>
            <person name="Boedeker C."/>
            <person name="Pinto D."/>
            <person name="Vollmers J."/>
            <person name="Rivas-Marin E."/>
            <person name="Kohn T."/>
            <person name="Peeters S.H."/>
            <person name="Heuer A."/>
            <person name="Rast P."/>
            <person name="Oberbeckmann S."/>
            <person name="Bunk B."/>
            <person name="Jeske O."/>
            <person name="Meyerdierks A."/>
            <person name="Storesund J.E."/>
            <person name="Kallscheuer N."/>
            <person name="Luecker S."/>
            <person name="Lage O.M."/>
            <person name="Pohl T."/>
            <person name="Merkel B.J."/>
            <person name="Hornburger P."/>
            <person name="Mueller R.-W."/>
            <person name="Bruemmer F."/>
            <person name="Labrenz M."/>
            <person name="Spormann A.M."/>
            <person name="Op den Camp H."/>
            <person name="Overmann J."/>
            <person name="Amann R."/>
            <person name="Jetten M.S.M."/>
            <person name="Mascher T."/>
            <person name="Medema M.H."/>
            <person name="Devos D.P."/>
            <person name="Kaster A.-K."/>
            <person name="Ovreas L."/>
            <person name="Rohde M."/>
            <person name="Galperin M.Y."/>
            <person name="Jogler C."/>
        </authorList>
    </citation>
    <scope>NUCLEOTIDE SEQUENCE [LARGE SCALE GENOMIC DNA]</scope>
    <source>
        <strain evidence="1 2">Pan241w</strain>
    </source>
</reference>
<dbReference type="RefSeq" id="WP_145218149.1">
    <property type="nucleotide sequence ID" value="NZ_CP036269.1"/>
</dbReference>
<dbReference type="Proteomes" id="UP000317171">
    <property type="component" value="Chromosome"/>
</dbReference>
<evidence type="ECO:0008006" key="3">
    <source>
        <dbReference type="Google" id="ProtNLM"/>
    </source>
</evidence>
<sequence length="135" mass="15163">MIRRIYVIMPVASDPTYLAKRSTIETTAADSGFDTLFPLDAGFQFNLDQTLDDLRDCDLVVADVSNERPSCYYELGLVEASRKPVFVFAVVGTPVHQLANPESVIYYDDLNTLRDHLVKVLANKYMNRSTKPNGI</sequence>
<gene>
    <name evidence="1" type="ORF">Pan241w_35540</name>
</gene>
<dbReference type="OrthoDB" id="9815193at2"/>
<organism evidence="1 2">
    <name type="scientific">Gimesia alba</name>
    <dbReference type="NCBI Taxonomy" id="2527973"/>
    <lineage>
        <taxon>Bacteria</taxon>
        <taxon>Pseudomonadati</taxon>
        <taxon>Planctomycetota</taxon>
        <taxon>Planctomycetia</taxon>
        <taxon>Planctomycetales</taxon>
        <taxon>Planctomycetaceae</taxon>
        <taxon>Gimesia</taxon>
    </lineage>
</organism>
<dbReference type="AlphaFoldDB" id="A0A517RHV2"/>
<accession>A0A517RHV2</accession>